<proteinExistence type="predicted"/>
<gene>
    <name evidence="1" type="ORF">JMJ58_23660</name>
</gene>
<dbReference type="Proteomes" id="UP000637819">
    <property type="component" value="Plasmid pHTS280.6"/>
</dbReference>
<sequence>MLSGVGARPAHDERILKHVCEGTGAIIDSQEDVGGYPDFEEMTHALDVPDNGLDEWLAQWARAVEDPAASPP</sequence>
<keyword evidence="1" id="KW-0614">Plasmid</keyword>
<evidence type="ECO:0000313" key="1">
    <source>
        <dbReference type="EMBL" id="QRV17982.1"/>
    </source>
</evidence>
<accession>A0A8T8E8Z7</accession>
<dbReference type="KEGG" id="hsal:JMJ58_23660"/>
<organism evidence="1 2">
    <name type="scientific">Haloterrigena salifodinae</name>
    <dbReference type="NCBI Taxonomy" id="2675099"/>
    <lineage>
        <taxon>Archaea</taxon>
        <taxon>Methanobacteriati</taxon>
        <taxon>Methanobacteriota</taxon>
        <taxon>Stenosarchaea group</taxon>
        <taxon>Halobacteria</taxon>
        <taxon>Halobacteriales</taxon>
        <taxon>Natrialbaceae</taxon>
        <taxon>Haloterrigena</taxon>
    </lineage>
</organism>
<dbReference type="AlphaFoldDB" id="A0A8T8E8Z7"/>
<dbReference type="OrthoDB" id="18576at2157"/>
<name>A0A8T8E8Z7_9EURY</name>
<dbReference type="RefSeq" id="WP_204749893.1">
    <property type="nucleotide sequence ID" value="NZ_CP069192.1"/>
</dbReference>
<keyword evidence="2" id="KW-1185">Reference proteome</keyword>
<geneLocation type="plasmid" evidence="1 2">
    <name>pHTS280.6</name>
</geneLocation>
<evidence type="ECO:0000313" key="2">
    <source>
        <dbReference type="Proteomes" id="UP000637819"/>
    </source>
</evidence>
<dbReference type="GeneID" id="62878190"/>
<dbReference type="EMBL" id="CP069192">
    <property type="protein sequence ID" value="QRV17982.1"/>
    <property type="molecule type" value="Genomic_DNA"/>
</dbReference>
<reference evidence="1 2" key="1">
    <citation type="submission" date="2021-01" db="EMBL/GenBank/DDBJ databases">
        <title>Genome Sequence and Methylation Pattern of Haloterrigena salifodinae BOL5-1, An Extremely Halophilic Archaeon from a Bolivian Salt Mine.</title>
        <authorList>
            <person name="DasSarma P."/>
            <person name="Anton B.P."/>
            <person name="DasSarma S.L."/>
            <person name="von Ehrenheim H.A.L."/>
            <person name="Martinez F.L."/>
            <person name="Guzman D."/>
            <person name="Roberts R.J."/>
            <person name="DasSarma S."/>
        </authorList>
    </citation>
    <scope>NUCLEOTIDE SEQUENCE [LARGE SCALE GENOMIC DNA]</scope>
    <source>
        <strain evidence="1 2">BOL5-1</strain>
        <plasmid evidence="1 2">pHTS280.6</plasmid>
    </source>
</reference>
<protein>
    <submittedName>
        <fullName evidence="1">Uncharacterized protein</fullName>
    </submittedName>
</protein>